<comment type="caution">
    <text evidence="3">The sequence shown here is derived from an EMBL/GenBank/DDBJ whole genome shotgun (WGS) entry which is preliminary data.</text>
</comment>
<name>A0A7Y9LRE9_9MICC</name>
<dbReference type="AlphaFoldDB" id="A0A7Y9LRE9"/>
<protein>
    <recommendedName>
        <fullName evidence="5">DUF3099 domain-containing protein</fullName>
    </recommendedName>
</protein>
<reference evidence="3 4" key="1">
    <citation type="submission" date="2020-07" db="EMBL/GenBank/DDBJ databases">
        <title>Sequencing the genomes of 1000 actinobacteria strains.</title>
        <authorList>
            <person name="Klenk H.-P."/>
        </authorList>
    </citation>
    <scope>NUCLEOTIDE SEQUENCE [LARGE SCALE GENOMIC DNA]</scope>
    <source>
        <strain evidence="3 4">DSM 102047</strain>
    </source>
</reference>
<feature type="transmembrane region" description="Helical" evidence="2">
    <location>
        <begin position="31"/>
        <end position="51"/>
    </location>
</feature>
<feature type="compositionally biased region" description="Polar residues" evidence="1">
    <location>
        <begin position="12"/>
        <end position="21"/>
    </location>
</feature>
<evidence type="ECO:0000256" key="1">
    <source>
        <dbReference type="SAM" id="MobiDB-lite"/>
    </source>
</evidence>
<evidence type="ECO:0000313" key="3">
    <source>
        <dbReference type="EMBL" id="NYE94214.1"/>
    </source>
</evidence>
<feature type="region of interest" description="Disordered" evidence="1">
    <location>
        <begin position="82"/>
        <end position="147"/>
    </location>
</feature>
<organism evidence="3 4">
    <name type="scientific">Psychromicrobium silvestre</name>
    <dbReference type="NCBI Taxonomy" id="1645614"/>
    <lineage>
        <taxon>Bacteria</taxon>
        <taxon>Bacillati</taxon>
        <taxon>Actinomycetota</taxon>
        <taxon>Actinomycetes</taxon>
        <taxon>Micrococcales</taxon>
        <taxon>Micrococcaceae</taxon>
        <taxon>Psychromicrobium</taxon>
    </lineage>
</organism>
<feature type="transmembrane region" description="Helical" evidence="2">
    <location>
        <begin position="57"/>
        <end position="74"/>
    </location>
</feature>
<feature type="compositionally biased region" description="Basic and acidic residues" evidence="1">
    <location>
        <begin position="127"/>
        <end position="147"/>
    </location>
</feature>
<keyword evidence="2" id="KW-0812">Transmembrane</keyword>
<evidence type="ECO:0008006" key="5">
    <source>
        <dbReference type="Google" id="ProtNLM"/>
    </source>
</evidence>
<keyword evidence="2" id="KW-0472">Membrane</keyword>
<feature type="region of interest" description="Disordered" evidence="1">
    <location>
        <begin position="1"/>
        <end position="22"/>
    </location>
</feature>
<evidence type="ECO:0000313" key="4">
    <source>
        <dbReference type="Proteomes" id="UP000521748"/>
    </source>
</evidence>
<keyword evidence="4" id="KW-1185">Reference proteome</keyword>
<dbReference type="InterPro" id="IPR021449">
    <property type="entry name" value="DUF3099"/>
</dbReference>
<sequence>MSKDHSPMQPDDVQNITTARTSHSDEMRGRMIKYAIAMGIRLLCFGLLFVVDGWWKLVPIIGAVFIPWFAVIIANGGSDTSNAESTALLDHAPQAELEAPAVTDEEPITLQGEVVPESNDSEPVQPELHRTELHRTPDLHGTEGDKA</sequence>
<keyword evidence="2" id="KW-1133">Transmembrane helix</keyword>
<gene>
    <name evidence="3" type="ORF">FHU41_000435</name>
</gene>
<dbReference type="Pfam" id="PF11298">
    <property type="entry name" value="DUF3099"/>
    <property type="match status" value="1"/>
</dbReference>
<dbReference type="RefSeq" id="WP_343046222.1">
    <property type="nucleotide sequence ID" value="NZ_JACBYQ010000001.1"/>
</dbReference>
<accession>A0A7Y9LRE9</accession>
<dbReference type="EMBL" id="JACBYQ010000001">
    <property type="protein sequence ID" value="NYE94214.1"/>
    <property type="molecule type" value="Genomic_DNA"/>
</dbReference>
<evidence type="ECO:0000256" key="2">
    <source>
        <dbReference type="SAM" id="Phobius"/>
    </source>
</evidence>
<proteinExistence type="predicted"/>
<dbReference type="Proteomes" id="UP000521748">
    <property type="component" value="Unassembled WGS sequence"/>
</dbReference>